<evidence type="ECO:0000313" key="2">
    <source>
        <dbReference type="Proteomes" id="UP000030661"/>
    </source>
</evidence>
<dbReference type="EMBL" id="DF820467">
    <property type="protein sequence ID" value="GAK58151.1"/>
    <property type="molecule type" value="Genomic_DNA"/>
</dbReference>
<reference evidence="1" key="1">
    <citation type="journal article" date="2015" name="PeerJ">
        <title>First genomic representation of candidate bacterial phylum KSB3 points to enhanced environmental sensing as a trigger of wastewater bulking.</title>
        <authorList>
            <person name="Sekiguchi Y."/>
            <person name="Ohashi A."/>
            <person name="Parks D.H."/>
            <person name="Yamauchi T."/>
            <person name="Tyson G.W."/>
            <person name="Hugenholtz P."/>
        </authorList>
    </citation>
    <scope>NUCLEOTIDE SEQUENCE [LARGE SCALE GENOMIC DNA]</scope>
</reference>
<proteinExistence type="predicted"/>
<dbReference type="AlphaFoldDB" id="A0A081C0P6"/>
<dbReference type="Proteomes" id="UP000030661">
    <property type="component" value="Unassembled WGS sequence"/>
</dbReference>
<accession>A0A081C0P6</accession>
<evidence type="ECO:0000313" key="1">
    <source>
        <dbReference type="EMBL" id="GAK58151.1"/>
    </source>
</evidence>
<keyword evidence="2" id="KW-1185">Reference proteome</keyword>
<protein>
    <submittedName>
        <fullName evidence="1">Uncharacterized protein</fullName>
    </submittedName>
</protein>
<organism evidence="1">
    <name type="scientific">Vecturithrix granuli</name>
    <dbReference type="NCBI Taxonomy" id="1499967"/>
    <lineage>
        <taxon>Bacteria</taxon>
        <taxon>Candidatus Moduliflexota</taxon>
        <taxon>Candidatus Vecturitrichia</taxon>
        <taxon>Candidatus Vecturitrichales</taxon>
        <taxon>Candidatus Vecturitrichaceae</taxon>
        <taxon>Candidatus Vecturithrix</taxon>
    </lineage>
</organism>
<gene>
    <name evidence="1" type="ORF">U27_05124</name>
</gene>
<name>A0A081C0P6_VECG1</name>
<dbReference type="HOGENOM" id="CLU_3058875_0_0_0"/>
<sequence length="53" mass="6416">MPNDEREQRPEWAGEEIGLLFCRVRLRPLFGVHYVRSLDGRFRRGNKDEKRET</sequence>
<dbReference type="STRING" id="1499967.U27_05124"/>